<dbReference type="PROSITE" id="PS51257">
    <property type="entry name" value="PROKAR_LIPOPROTEIN"/>
    <property type="match status" value="1"/>
</dbReference>
<evidence type="ECO:0000256" key="1">
    <source>
        <dbReference type="ARBA" id="ARBA00004613"/>
    </source>
</evidence>
<name>A0A7M4D8Q0_9BACT</name>
<evidence type="ECO:0000256" key="2">
    <source>
        <dbReference type="ARBA" id="ARBA00022525"/>
    </source>
</evidence>
<organism evidence="6 9">
    <name type="scientific">Labilibaculum euxinus</name>
    <dbReference type="NCBI Taxonomy" id="2686357"/>
    <lineage>
        <taxon>Bacteria</taxon>
        <taxon>Pseudomonadati</taxon>
        <taxon>Bacteroidota</taxon>
        <taxon>Bacteroidia</taxon>
        <taxon>Marinilabiliales</taxon>
        <taxon>Marinifilaceae</taxon>
        <taxon>Labilibaculum</taxon>
    </lineage>
</organism>
<evidence type="ECO:0000313" key="7">
    <source>
        <dbReference type="EMBL" id="MVB08234.1"/>
    </source>
</evidence>
<gene>
    <name evidence="7" type="ORF">DWB62_014510</name>
    <name evidence="6" type="ORF">GNY23_14510</name>
</gene>
<comment type="subcellular location">
    <subcellularLocation>
        <location evidence="1">Secreted</location>
    </subcellularLocation>
</comment>
<keyword evidence="3 4" id="KW-0732">Signal</keyword>
<evidence type="ECO:0000313" key="8">
    <source>
        <dbReference type="Proteomes" id="UP000285951"/>
    </source>
</evidence>
<dbReference type="AlphaFoldDB" id="A0A7M4D8Q0"/>
<dbReference type="RefSeq" id="WP_156196530.1">
    <property type="nucleotide sequence ID" value="NZ_QTZN02000038.1"/>
</dbReference>
<accession>A0A7M4D8Q0</accession>
<evidence type="ECO:0000256" key="3">
    <source>
        <dbReference type="ARBA" id="ARBA00022729"/>
    </source>
</evidence>
<evidence type="ECO:0000259" key="5">
    <source>
        <dbReference type="Pfam" id="PF24517"/>
    </source>
</evidence>
<protein>
    <submittedName>
        <fullName evidence="6">DNRLRE domain-containing protein</fullName>
    </submittedName>
</protein>
<reference evidence="6 9" key="2">
    <citation type="submission" date="2019-12" db="EMBL/GenBank/DDBJ databases">
        <title>Draft genome sequence of Labilibaculum sp. strain 44 isolated from deep waters of Black Sea.</title>
        <authorList>
            <person name="Yadav S."/>
            <person name="Villanueva L."/>
        </authorList>
    </citation>
    <scope>NUCLEOTIDE SEQUENCE [LARGE SCALE GENOMIC DNA]</scope>
    <source>
        <strain evidence="6 9">44</strain>
    </source>
</reference>
<dbReference type="EMBL" id="QTZN02000038">
    <property type="protein sequence ID" value="MVB08234.1"/>
    <property type="molecule type" value="Genomic_DNA"/>
</dbReference>
<dbReference type="GO" id="GO:0005576">
    <property type="term" value="C:extracellular region"/>
    <property type="evidence" value="ECO:0007669"/>
    <property type="project" value="UniProtKB-SubCell"/>
</dbReference>
<evidence type="ECO:0000256" key="4">
    <source>
        <dbReference type="SAM" id="SignalP"/>
    </source>
</evidence>
<dbReference type="Proteomes" id="UP000462449">
    <property type="component" value="Unassembled WGS sequence"/>
</dbReference>
<reference evidence="7 8" key="1">
    <citation type="submission" date="2019-11" db="EMBL/GenBank/DDBJ databases">
        <title>Draft genome sequence of Labilibaculum sp. strain SYP isolated from Black Sea.</title>
        <authorList>
            <person name="Yadav S."/>
            <person name="Villanueva L."/>
        </authorList>
    </citation>
    <scope>NUCLEOTIDE SEQUENCE [LARGE SCALE GENOMIC DNA]</scope>
    <source>
        <strain evidence="7 8">44</strain>
    </source>
</reference>
<dbReference type="EMBL" id="WOTW01000038">
    <property type="protein sequence ID" value="MUP39029.1"/>
    <property type="molecule type" value="Genomic_DNA"/>
</dbReference>
<feature type="chain" id="PRO_5029513305" evidence="4">
    <location>
        <begin position="22"/>
        <end position="450"/>
    </location>
</feature>
<dbReference type="NCBIfam" id="NF033679">
    <property type="entry name" value="DNRLRE_dom"/>
    <property type="match status" value="1"/>
</dbReference>
<keyword evidence="2" id="KW-0964">Secreted</keyword>
<dbReference type="InterPro" id="IPR055372">
    <property type="entry name" value="CBM96"/>
</dbReference>
<evidence type="ECO:0000313" key="6">
    <source>
        <dbReference type="EMBL" id="MUP39029.1"/>
    </source>
</evidence>
<dbReference type="OrthoDB" id="642527at2"/>
<evidence type="ECO:0000313" key="9">
    <source>
        <dbReference type="Proteomes" id="UP000462449"/>
    </source>
</evidence>
<feature type="domain" description="Carbohydrate-binding module family 96" evidence="5">
    <location>
        <begin position="307"/>
        <end position="440"/>
    </location>
</feature>
<dbReference type="Pfam" id="PF24517">
    <property type="entry name" value="CBM96"/>
    <property type="match status" value="1"/>
</dbReference>
<comment type="caution">
    <text evidence="6">The sequence shown here is derived from an EMBL/GenBank/DDBJ whole genome shotgun (WGS) entry which is preliminary data.</text>
</comment>
<dbReference type="Proteomes" id="UP000285951">
    <property type="component" value="Unassembled WGS sequence"/>
</dbReference>
<proteinExistence type="predicted"/>
<keyword evidence="8" id="KW-1185">Reference proteome</keyword>
<sequence>MNTKNFLTGIFLILVAFTACNKDSIEDNKTLCPVEFKMTVSENSTKSAVGNKLKTTEVTNVKSALVSIADDNGNLVYELEQIELISFNGGFITNKLLLEVGNYTVTEFLLLDINGNVAYATPKDGSDLANLVNDPLAINFSVNLNETTTVTPEVLRIDNFEPADFGYVEFGFRYIKTFNFVMGIYTLDNNQTAIASNANITLTANNKEYLNKEINGALNVLTINDGLQNYSIKVEKSGYKTFSETYTAEQLKQYETTPLNIYLEEIKEFTLDYNKITDATLTSYYPDNNENGTFIQAFAWTFTGDPVSCRFLMGFDLSEIPEGQQIKSAKLSLFYVDNHPDPLHEGFFGGQNNLKIELADQAWDETTVTWNNQPSTISNGAIIIPSDENGKIDKPDIDITPLIQAMINNSDGRFGIKISQVDETIYRSSFFASTENELVNKRPILKIVLN</sequence>
<feature type="signal peptide" evidence="4">
    <location>
        <begin position="1"/>
        <end position="21"/>
    </location>
</feature>